<name>A0A4V5PQ37_9BACT</name>
<keyword evidence="4" id="KW-1185">Reference proteome</keyword>
<dbReference type="SUPFAM" id="SSF52091">
    <property type="entry name" value="SpoIIaa-like"/>
    <property type="match status" value="1"/>
</dbReference>
<dbReference type="Pfam" id="PF01740">
    <property type="entry name" value="STAS"/>
    <property type="match status" value="1"/>
</dbReference>
<dbReference type="PANTHER" id="PTHR33745">
    <property type="entry name" value="RSBT ANTAGONIST PROTEIN RSBS-RELATED"/>
    <property type="match status" value="1"/>
</dbReference>
<sequence length="273" mass="29463">MQRVIDAFWERIEDNVTESCARVEAAEVPFYRSLPAEVRRGAFKRAFEAMGHDLAAEAAQAFPTLLAVIGEQRSGLGVRIVDILRGMAMGFDVVTEDFATLFADDLEARLHWERIRARVSYMGAATLADAYLGAREKLVRAQAEEILQLSARVLPLYPGILVLPLVGALDAARAAHLTPLLLQAVVENQSRVVLLDVTGLPSVGAEAAEHLMGAARGVELLGATPILVGVRPHMARTMVEAGVDLGRLRSRADLASGLRDALDALGLAIARKR</sequence>
<dbReference type="InterPro" id="IPR051932">
    <property type="entry name" value="Bact_StressResp_Reg"/>
</dbReference>
<dbReference type="PROSITE" id="PS50801">
    <property type="entry name" value="STAS"/>
    <property type="match status" value="1"/>
</dbReference>
<gene>
    <name evidence="3" type="ORF">E8A74_08155</name>
</gene>
<dbReference type="OrthoDB" id="5506858at2"/>
<comment type="caution">
    <text evidence="3">The sequence shown here is derived from an EMBL/GenBank/DDBJ whole genome shotgun (WGS) entry which is preliminary data.</text>
</comment>
<protein>
    <submittedName>
        <fullName evidence="3">STAS domain-containing protein</fullName>
    </submittedName>
</protein>
<proteinExistence type="predicted"/>
<evidence type="ECO:0000313" key="4">
    <source>
        <dbReference type="Proteomes" id="UP000309215"/>
    </source>
</evidence>
<evidence type="ECO:0000259" key="2">
    <source>
        <dbReference type="PROSITE" id="PS50801"/>
    </source>
</evidence>
<dbReference type="AlphaFoldDB" id="A0A4V5PQ37"/>
<evidence type="ECO:0000313" key="3">
    <source>
        <dbReference type="EMBL" id="TKD10409.1"/>
    </source>
</evidence>
<dbReference type="EMBL" id="SSMQ01000006">
    <property type="protein sequence ID" value="TKD10409.1"/>
    <property type="molecule type" value="Genomic_DNA"/>
</dbReference>
<accession>A0A4V5PQ37</accession>
<dbReference type="Proteomes" id="UP000309215">
    <property type="component" value="Unassembled WGS sequence"/>
</dbReference>
<dbReference type="InterPro" id="IPR002645">
    <property type="entry name" value="STAS_dom"/>
</dbReference>
<evidence type="ECO:0000256" key="1">
    <source>
        <dbReference type="ARBA" id="ARBA00022553"/>
    </source>
</evidence>
<dbReference type="InterPro" id="IPR036513">
    <property type="entry name" value="STAS_dom_sf"/>
</dbReference>
<reference evidence="3 4" key="1">
    <citation type="submission" date="2019-04" db="EMBL/GenBank/DDBJ databases">
        <authorList>
            <person name="Li Y."/>
            <person name="Wang J."/>
        </authorList>
    </citation>
    <scope>NUCLEOTIDE SEQUENCE [LARGE SCALE GENOMIC DNA]</scope>
    <source>
        <strain evidence="3 4">DSM 14668</strain>
    </source>
</reference>
<organism evidence="3 4">
    <name type="scientific">Polyangium fumosum</name>
    <dbReference type="NCBI Taxonomy" id="889272"/>
    <lineage>
        <taxon>Bacteria</taxon>
        <taxon>Pseudomonadati</taxon>
        <taxon>Myxococcota</taxon>
        <taxon>Polyangia</taxon>
        <taxon>Polyangiales</taxon>
        <taxon>Polyangiaceae</taxon>
        <taxon>Polyangium</taxon>
    </lineage>
</organism>
<keyword evidence="1" id="KW-0597">Phosphoprotein</keyword>
<dbReference type="CDD" id="cd07041">
    <property type="entry name" value="STAS_RsbR_RsbS_like"/>
    <property type="match status" value="1"/>
</dbReference>
<dbReference type="PANTHER" id="PTHR33745:SF3">
    <property type="entry name" value="RSBT CO-ANTAGONIST PROTEIN RSBRC"/>
    <property type="match status" value="1"/>
</dbReference>
<feature type="domain" description="STAS" evidence="2">
    <location>
        <begin position="150"/>
        <end position="265"/>
    </location>
</feature>
<dbReference type="RefSeq" id="WP_136928373.1">
    <property type="nucleotide sequence ID" value="NZ_SSMQ01000006.1"/>
</dbReference>
<dbReference type="Gene3D" id="3.30.750.24">
    <property type="entry name" value="STAS domain"/>
    <property type="match status" value="1"/>
</dbReference>